<comment type="caution">
    <text evidence="1">The sequence shown here is derived from an EMBL/GenBank/DDBJ whole genome shotgun (WGS) entry which is preliminary data.</text>
</comment>
<dbReference type="EMBL" id="JAEUBE010000366">
    <property type="protein sequence ID" value="KAH3663522.1"/>
    <property type="molecule type" value="Genomic_DNA"/>
</dbReference>
<gene>
    <name evidence="1" type="ORF">OGAPHI_004923</name>
</gene>
<dbReference type="RefSeq" id="XP_046059858.1">
    <property type="nucleotide sequence ID" value="XM_046206053.1"/>
</dbReference>
<keyword evidence="2" id="KW-1185">Reference proteome</keyword>
<protein>
    <submittedName>
        <fullName evidence="1">Uncharacterized protein</fullName>
    </submittedName>
</protein>
<dbReference type="AlphaFoldDB" id="A0A9P8P2C4"/>
<sequence length="241" mass="25196">MCSSKAVSISSPLPKDRAIFVSSCNGSPDFAKLFFCAVFPLELYMQLTVATNSSTPKDSHSTTVAPAALSFSAATLSPLRIGGVGFTTPSSYMIATFRSLVAGAATVLQGKGMMVGSFSQGLESAWTFINKSRSCAHRAKGPKTATTASGAPKVLVVRSSSVTLFCVGLKPQHPQKAAGARMEPPISDPTPIADPFKVTIAPSPELDPPVVKAVLAGFLHSPVMLLLEHRCIKLCGSVVRT</sequence>
<evidence type="ECO:0000313" key="1">
    <source>
        <dbReference type="EMBL" id="KAH3663522.1"/>
    </source>
</evidence>
<proteinExistence type="predicted"/>
<dbReference type="GeneID" id="70236887"/>
<reference evidence="1" key="2">
    <citation type="submission" date="2021-01" db="EMBL/GenBank/DDBJ databases">
        <authorList>
            <person name="Schikora-Tamarit M.A."/>
        </authorList>
    </citation>
    <scope>NUCLEOTIDE SEQUENCE</scope>
    <source>
        <strain evidence="1">CBS6075</strain>
    </source>
</reference>
<dbReference type="Proteomes" id="UP000769157">
    <property type="component" value="Unassembled WGS sequence"/>
</dbReference>
<name>A0A9P8P2C4_9ASCO</name>
<evidence type="ECO:0000313" key="2">
    <source>
        <dbReference type="Proteomes" id="UP000769157"/>
    </source>
</evidence>
<reference evidence="1" key="1">
    <citation type="journal article" date="2021" name="Open Biol.">
        <title>Shared evolutionary footprints suggest mitochondrial oxidative damage underlies multiple complex I losses in fungi.</title>
        <authorList>
            <person name="Schikora-Tamarit M.A."/>
            <person name="Marcet-Houben M."/>
            <person name="Nosek J."/>
            <person name="Gabaldon T."/>
        </authorList>
    </citation>
    <scope>NUCLEOTIDE SEQUENCE</scope>
    <source>
        <strain evidence="1">CBS6075</strain>
    </source>
</reference>
<organism evidence="1 2">
    <name type="scientific">Ogataea philodendri</name>
    <dbReference type="NCBI Taxonomy" id="1378263"/>
    <lineage>
        <taxon>Eukaryota</taxon>
        <taxon>Fungi</taxon>
        <taxon>Dikarya</taxon>
        <taxon>Ascomycota</taxon>
        <taxon>Saccharomycotina</taxon>
        <taxon>Pichiomycetes</taxon>
        <taxon>Pichiales</taxon>
        <taxon>Pichiaceae</taxon>
        <taxon>Ogataea</taxon>
    </lineage>
</organism>
<accession>A0A9P8P2C4</accession>